<dbReference type="PANTHER" id="PTHR37249:SF3">
    <property type="entry name" value="OS03G0206201 PROTEIN"/>
    <property type="match status" value="1"/>
</dbReference>
<dbReference type="EMBL" id="JAAARO010000011">
    <property type="protein sequence ID" value="KAF5740624.1"/>
    <property type="molecule type" value="Genomic_DNA"/>
</dbReference>
<comment type="caution">
    <text evidence="3">The sequence shown here is derived from an EMBL/GenBank/DDBJ whole genome shotgun (WGS) entry which is preliminary data.</text>
</comment>
<evidence type="ECO:0000256" key="1">
    <source>
        <dbReference type="SAM" id="MobiDB-lite"/>
    </source>
</evidence>
<dbReference type="OrthoDB" id="1938519at2759"/>
<evidence type="ECO:0000256" key="2">
    <source>
        <dbReference type="SAM" id="SignalP"/>
    </source>
</evidence>
<gene>
    <name evidence="3" type="ORF">HS088_TW11G00701</name>
</gene>
<reference evidence="3 4" key="1">
    <citation type="journal article" date="2020" name="Nat. Commun.">
        <title>Genome of Tripterygium wilfordii and identification of cytochrome P450 involved in triptolide biosynthesis.</title>
        <authorList>
            <person name="Tu L."/>
            <person name="Su P."/>
            <person name="Zhang Z."/>
            <person name="Gao L."/>
            <person name="Wang J."/>
            <person name="Hu T."/>
            <person name="Zhou J."/>
            <person name="Zhang Y."/>
            <person name="Zhao Y."/>
            <person name="Liu Y."/>
            <person name="Song Y."/>
            <person name="Tong Y."/>
            <person name="Lu Y."/>
            <person name="Yang J."/>
            <person name="Xu C."/>
            <person name="Jia M."/>
            <person name="Peters R.J."/>
            <person name="Huang L."/>
            <person name="Gao W."/>
        </authorList>
    </citation>
    <scope>NUCLEOTIDE SEQUENCE [LARGE SCALE GENOMIC DNA]</scope>
    <source>
        <strain evidence="4">cv. XIE 37</strain>
        <tissue evidence="3">Leaf</tissue>
    </source>
</reference>
<feature type="chain" id="PRO_5029709506" evidence="2">
    <location>
        <begin position="26"/>
        <end position="118"/>
    </location>
</feature>
<feature type="region of interest" description="Disordered" evidence="1">
    <location>
        <begin position="63"/>
        <end position="118"/>
    </location>
</feature>
<keyword evidence="4" id="KW-1185">Reference proteome</keyword>
<name>A0A7J7D2Q3_TRIWF</name>
<dbReference type="PANTHER" id="PTHR37249">
    <property type="entry name" value="OS03G0206201 PROTEIN"/>
    <property type="match status" value="1"/>
</dbReference>
<organism evidence="3 4">
    <name type="scientific">Tripterygium wilfordii</name>
    <name type="common">Thunder God vine</name>
    <dbReference type="NCBI Taxonomy" id="458696"/>
    <lineage>
        <taxon>Eukaryota</taxon>
        <taxon>Viridiplantae</taxon>
        <taxon>Streptophyta</taxon>
        <taxon>Embryophyta</taxon>
        <taxon>Tracheophyta</taxon>
        <taxon>Spermatophyta</taxon>
        <taxon>Magnoliopsida</taxon>
        <taxon>eudicotyledons</taxon>
        <taxon>Gunneridae</taxon>
        <taxon>Pentapetalae</taxon>
        <taxon>rosids</taxon>
        <taxon>fabids</taxon>
        <taxon>Celastrales</taxon>
        <taxon>Celastraceae</taxon>
        <taxon>Tripterygium</taxon>
    </lineage>
</organism>
<keyword evidence="2" id="KW-0732">Signal</keyword>
<dbReference type="FunCoup" id="A0A7J7D2Q3">
    <property type="interactions" value="9"/>
</dbReference>
<feature type="compositionally biased region" description="Pro residues" evidence="1">
    <location>
        <begin position="100"/>
        <end position="111"/>
    </location>
</feature>
<sequence length="118" mass="12635">MKISGSWILCLLIVTAVMLLNLSSSRTSSSIADVLFTGNNGYSSRRTTTIAGRKLKELSNDETSINHGMNLDDYHPIDPVPSSKASIRPGPIEHGTPINPFIPRPSPPPNHPTDGGST</sequence>
<protein>
    <submittedName>
        <fullName evidence="3">Uncharacterized protein</fullName>
    </submittedName>
</protein>
<dbReference type="AlphaFoldDB" id="A0A7J7D2Q3"/>
<accession>A0A7J7D2Q3</accession>
<dbReference type="InParanoid" id="A0A7J7D2Q3"/>
<evidence type="ECO:0000313" key="4">
    <source>
        <dbReference type="Proteomes" id="UP000593562"/>
    </source>
</evidence>
<proteinExistence type="predicted"/>
<feature type="signal peptide" evidence="2">
    <location>
        <begin position="1"/>
        <end position="25"/>
    </location>
</feature>
<dbReference type="Proteomes" id="UP000593562">
    <property type="component" value="Unassembled WGS sequence"/>
</dbReference>
<evidence type="ECO:0000313" key="3">
    <source>
        <dbReference type="EMBL" id="KAF5740624.1"/>
    </source>
</evidence>